<feature type="compositionally biased region" description="Basic and acidic residues" evidence="1">
    <location>
        <begin position="39"/>
        <end position="48"/>
    </location>
</feature>
<evidence type="ECO:0000256" key="1">
    <source>
        <dbReference type="SAM" id="MobiDB-lite"/>
    </source>
</evidence>
<dbReference type="PANTHER" id="PTHR47768">
    <property type="entry name" value="GLOBIN RELATED-RELATED"/>
    <property type="match status" value="1"/>
</dbReference>
<dbReference type="Gene3D" id="1.10.490.10">
    <property type="entry name" value="Globins"/>
    <property type="match status" value="1"/>
</dbReference>
<dbReference type="GO" id="GO:0020037">
    <property type="term" value="F:heme binding"/>
    <property type="evidence" value="ECO:0007669"/>
    <property type="project" value="InterPro"/>
</dbReference>
<reference evidence="3" key="1">
    <citation type="submission" date="2022-11" db="UniProtKB">
        <authorList>
            <consortium name="WormBaseParasite"/>
        </authorList>
    </citation>
    <scope>IDENTIFICATION</scope>
</reference>
<dbReference type="WBParaSite" id="ACRNAN_scaffold6385.g32111.t1">
    <property type="protein sequence ID" value="ACRNAN_scaffold6385.g32111.t1"/>
    <property type="gene ID" value="ACRNAN_scaffold6385.g32111"/>
</dbReference>
<accession>A0A914EA15</accession>
<dbReference type="GO" id="GO:0019825">
    <property type="term" value="F:oxygen binding"/>
    <property type="evidence" value="ECO:0007669"/>
    <property type="project" value="InterPro"/>
</dbReference>
<feature type="region of interest" description="Disordered" evidence="1">
    <location>
        <begin position="26"/>
        <end position="55"/>
    </location>
</feature>
<evidence type="ECO:0000313" key="2">
    <source>
        <dbReference type="Proteomes" id="UP000887540"/>
    </source>
</evidence>
<feature type="compositionally biased region" description="Polar residues" evidence="1">
    <location>
        <begin position="26"/>
        <end position="38"/>
    </location>
</feature>
<dbReference type="SUPFAM" id="SSF46458">
    <property type="entry name" value="Globin-like"/>
    <property type="match status" value="1"/>
</dbReference>
<dbReference type="InterPro" id="IPR012292">
    <property type="entry name" value="Globin/Proto"/>
</dbReference>
<organism evidence="2 3">
    <name type="scientific">Acrobeloides nanus</name>
    <dbReference type="NCBI Taxonomy" id="290746"/>
    <lineage>
        <taxon>Eukaryota</taxon>
        <taxon>Metazoa</taxon>
        <taxon>Ecdysozoa</taxon>
        <taxon>Nematoda</taxon>
        <taxon>Chromadorea</taxon>
        <taxon>Rhabditida</taxon>
        <taxon>Tylenchina</taxon>
        <taxon>Cephalobomorpha</taxon>
        <taxon>Cephaloboidea</taxon>
        <taxon>Cephalobidae</taxon>
        <taxon>Acrobeloides</taxon>
    </lineage>
</organism>
<proteinExistence type="predicted"/>
<evidence type="ECO:0000313" key="3">
    <source>
        <dbReference type="WBParaSite" id="ACRNAN_scaffold6385.g32111.t1"/>
    </source>
</evidence>
<sequence>MSNVLCCSGYFKKKFHASKAQINTAEIGKTPSTPNTSKEIVKDPENENRTSLPTSLKDRRQLKDVTYWIPSISEKTLLKETWSDDFDVLFSIGSNIYYYIFENEPGAKMLFPKIHKYTGFVKSSDA</sequence>
<dbReference type="InterPro" id="IPR009050">
    <property type="entry name" value="Globin-like_sf"/>
</dbReference>
<keyword evidence="2" id="KW-1185">Reference proteome</keyword>
<name>A0A914EA15_9BILA</name>
<protein>
    <submittedName>
        <fullName evidence="3">Uncharacterized protein</fullName>
    </submittedName>
</protein>
<dbReference type="AlphaFoldDB" id="A0A914EA15"/>
<dbReference type="Proteomes" id="UP000887540">
    <property type="component" value="Unplaced"/>
</dbReference>
<dbReference type="PANTHER" id="PTHR47768:SF1">
    <property type="entry name" value="GLOBIN FAMILY PROFILE DOMAIN-CONTAINING PROTEIN"/>
    <property type="match status" value="1"/>
</dbReference>
<dbReference type="InterPro" id="IPR053341">
    <property type="entry name" value="Oxidative_stress_globin-like"/>
</dbReference>